<dbReference type="AlphaFoldDB" id="A0A4X2JZM2"/>
<name>A0A4X2JZM2_VOMUR</name>
<dbReference type="GO" id="GO:0019956">
    <property type="term" value="F:chemokine binding"/>
    <property type="evidence" value="ECO:0007669"/>
    <property type="project" value="InterPro"/>
</dbReference>
<dbReference type="PANTHER" id="PTHR14181:SF1">
    <property type="entry name" value="ATYPICAL CHEMOKINE RECEPTOR 1"/>
    <property type="match status" value="1"/>
</dbReference>
<dbReference type="PRINTS" id="PR01559">
    <property type="entry name" value="DUFFYANTIGEN"/>
</dbReference>
<evidence type="ECO:0000256" key="9">
    <source>
        <dbReference type="ARBA" id="ARBA00023157"/>
    </source>
</evidence>
<evidence type="ECO:0000256" key="8">
    <source>
        <dbReference type="ARBA" id="ARBA00023136"/>
    </source>
</evidence>
<evidence type="ECO:0000256" key="5">
    <source>
        <dbReference type="ARBA" id="ARBA00022753"/>
    </source>
</evidence>
<dbReference type="InterPro" id="IPR005384">
    <property type="entry name" value="Duffy_chemokine_rcpt"/>
</dbReference>
<keyword evidence="12 14" id="KW-0807">Transducer</keyword>
<comment type="similarity">
    <text evidence="2 14">Belongs to the G-protein coupled receptor 1 family. Atypical chemokine receptor subfamily.</text>
</comment>
<dbReference type="GO" id="GO:0016020">
    <property type="term" value="C:membrane"/>
    <property type="evidence" value="ECO:0007669"/>
    <property type="project" value="UniProtKB-SubCell"/>
</dbReference>
<evidence type="ECO:0000256" key="3">
    <source>
        <dbReference type="ARBA" id="ARBA00015484"/>
    </source>
</evidence>
<dbReference type="GeneTree" id="ENSGT00390000006372"/>
<evidence type="ECO:0000256" key="6">
    <source>
        <dbReference type="ARBA" id="ARBA00022989"/>
    </source>
</evidence>
<feature type="transmembrane region" description="Helical" evidence="14">
    <location>
        <begin position="143"/>
        <end position="162"/>
    </location>
</feature>
<dbReference type="Proteomes" id="UP000314987">
    <property type="component" value="Unassembled WGS sequence"/>
</dbReference>
<reference evidence="16" key="1">
    <citation type="submission" date="2018-12" db="EMBL/GenBank/DDBJ databases">
        <authorList>
            <person name="Yazar S."/>
        </authorList>
    </citation>
    <scope>NUCLEOTIDE SEQUENCE [LARGE SCALE GENOMIC DNA]</scope>
</reference>
<dbReference type="GO" id="GO:0006954">
    <property type="term" value="P:inflammatory response"/>
    <property type="evidence" value="ECO:0007669"/>
    <property type="project" value="UniProtKB-UniRule"/>
</dbReference>
<evidence type="ECO:0000256" key="7">
    <source>
        <dbReference type="ARBA" id="ARBA00023040"/>
    </source>
</evidence>
<dbReference type="STRING" id="29139.ENSVURP00010003216"/>
<feature type="transmembrane region" description="Helical" evidence="14">
    <location>
        <begin position="118"/>
        <end position="136"/>
    </location>
</feature>
<accession>A0A4X2JZM2</accession>
<keyword evidence="7 14" id="KW-0297">G-protein coupled receptor</keyword>
<keyword evidence="5 14" id="KW-0967">Endosome</keyword>
<keyword evidence="9" id="KW-1015">Disulfide bond</keyword>
<dbReference type="Ensembl" id="ENSVURT00010003641.1">
    <property type="protein sequence ID" value="ENSVURP00010003216.1"/>
    <property type="gene ID" value="ENSVURG00010002577.1"/>
</dbReference>
<dbReference type="Gene3D" id="1.20.1070.10">
    <property type="entry name" value="Rhodopsin 7-helix transmembrane proteins"/>
    <property type="match status" value="1"/>
</dbReference>
<organism evidence="15 16">
    <name type="scientific">Vombatus ursinus</name>
    <name type="common">Common wombat</name>
    <dbReference type="NCBI Taxonomy" id="29139"/>
    <lineage>
        <taxon>Eukaryota</taxon>
        <taxon>Metazoa</taxon>
        <taxon>Chordata</taxon>
        <taxon>Craniata</taxon>
        <taxon>Vertebrata</taxon>
        <taxon>Euteleostomi</taxon>
        <taxon>Mammalia</taxon>
        <taxon>Metatheria</taxon>
        <taxon>Diprotodontia</taxon>
        <taxon>Vombatidae</taxon>
        <taxon>Vombatus</taxon>
    </lineage>
</organism>
<comment type="function">
    <text evidence="14">Atypical chemokine receptor that controls chemokine levels and localization via high-affinity chemokine binding that is uncoupled from classic ligand-driven signal transduction cascades, resulting instead in chemokine sequestration, degradation, or transcytosis. Also known as interceptor (internalizing receptor) or chemokine-scavenging receptor or chemokine decoy receptor. Has a promiscuous chemokine-binding profile, interacting with inflammatory chemokines of both the CXC and the CC subfamilies but not with homeostatic chemokines. Acts as a receptor for chemokines including CCL2, CCL5, CCL7, CCL11, CCL13, CCL14, CCL17, CXCL5, CXCL6, IL8/CXCL8, CXCL11, GRO, RANTES, MCP-1 and TARC. May regulate chemokine bioavailability and, consequently, leukocyte recruitment through two distinct mechanisms: when expressed in endothelial cells, it sustains the abluminal to luminal transcytosis of tissue-derived chemokines and their subsequent presentation to circulating leukocytes; when expressed in erythrocytes, serves as blood reservoir of cognate chemokines but also as a chemokine sink, buffering potential surges in plasma chemokine levels.</text>
</comment>
<keyword evidence="8 14" id="KW-0472">Membrane</keyword>
<feature type="transmembrane region" description="Helical" evidence="14">
    <location>
        <begin position="269"/>
        <end position="291"/>
    </location>
</feature>
<keyword evidence="10 14" id="KW-0675">Receptor</keyword>
<dbReference type="OMA" id="VWYSSAF"/>
<evidence type="ECO:0000256" key="12">
    <source>
        <dbReference type="ARBA" id="ARBA00023224"/>
    </source>
</evidence>
<evidence type="ECO:0000256" key="13">
    <source>
        <dbReference type="ARBA" id="ARBA00030289"/>
    </source>
</evidence>
<evidence type="ECO:0000256" key="11">
    <source>
        <dbReference type="ARBA" id="ARBA00023180"/>
    </source>
</evidence>
<dbReference type="GO" id="GO:0005769">
    <property type="term" value="C:early endosome"/>
    <property type="evidence" value="ECO:0007669"/>
    <property type="project" value="UniProtKB-SubCell"/>
</dbReference>
<dbReference type="GO" id="GO:0055037">
    <property type="term" value="C:recycling endosome"/>
    <property type="evidence" value="ECO:0007669"/>
    <property type="project" value="UniProtKB-SubCell"/>
</dbReference>
<proteinExistence type="inferred from homology"/>
<evidence type="ECO:0000313" key="16">
    <source>
        <dbReference type="Proteomes" id="UP000314987"/>
    </source>
</evidence>
<evidence type="ECO:0000256" key="4">
    <source>
        <dbReference type="ARBA" id="ARBA00022692"/>
    </source>
</evidence>
<keyword evidence="6 14" id="KW-1133">Transmembrane helix</keyword>
<keyword evidence="16" id="KW-1185">Reference proteome</keyword>
<sequence length="314" mass="34142">MGNCLHRVSVWWDALWNETYNYTDADLDLAAPCRSCSLLDRSSLPFFALTSALGILGGGALLFVLLKPLACWQLCPGRTILAQVAGGSTLFSIVLPILAPGLNPSPHIALCCLGHGLWYASAFAQALLVCVHAYLGPELRQSWLLKLSLALWGVALLMALPVALASDVTSGLCTLLFSHDVWVWYVVHIVVCIAIFLILPLGLVGGWIVRRVRGGGPRPRANVLWAWFLFWWLHAVAMGFDALVRSNALVINECFAQQTLDFLLDSAKILGILHCLATPFLLALFCHCTFLSPTPQSSQLYPGGKLEGSQGGNY</sequence>
<evidence type="ECO:0000256" key="14">
    <source>
        <dbReference type="RuleBase" id="RU368070"/>
    </source>
</evidence>
<evidence type="ECO:0000256" key="10">
    <source>
        <dbReference type="ARBA" id="ARBA00023170"/>
    </source>
</evidence>
<evidence type="ECO:0000256" key="2">
    <source>
        <dbReference type="ARBA" id="ARBA00008790"/>
    </source>
</evidence>
<dbReference type="GO" id="GO:0004930">
    <property type="term" value="F:G protein-coupled receptor activity"/>
    <property type="evidence" value="ECO:0007669"/>
    <property type="project" value="UniProtKB-UniRule"/>
</dbReference>
<protein>
    <recommendedName>
        <fullName evidence="3 14">Atypical chemokine receptor 1</fullName>
    </recommendedName>
    <alternativeName>
        <fullName evidence="13 14">Duffy antigen/chemokine receptor</fullName>
    </alternativeName>
</protein>
<feature type="transmembrane region" description="Helical" evidence="14">
    <location>
        <begin position="182"/>
        <end position="209"/>
    </location>
</feature>
<dbReference type="GO" id="GO:0070098">
    <property type="term" value="P:chemokine-mediated signaling pathway"/>
    <property type="evidence" value="ECO:0007669"/>
    <property type="project" value="UniProtKB-UniRule"/>
</dbReference>
<keyword evidence="4 14" id="KW-0812">Transmembrane</keyword>
<evidence type="ECO:0000256" key="1">
    <source>
        <dbReference type="ARBA" id="ARBA00004141"/>
    </source>
</evidence>
<dbReference type="PANTHER" id="PTHR14181">
    <property type="entry name" value="DUFFY ANTIGEN/CHEMOKINE RECEPTOR"/>
    <property type="match status" value="1"/>
</dbReference>
<comment type="subcellular location">
    <subcellularLocation>
        <location evidence="14">Early endosome</location>
    </subcellularLocation>
    <subcellularLocation>
        <location evidence="1 14">Membrane</location>
        <topology evidence="1 14">Multi-pass membrane protein</topology>
    </subcellularLocation>
    <subcellularLocation>
        <location evidence="14">Recycling endosome</location>
    </subcellularLocation>
</comment>
<feature type="transmembrane region" description="Helical" evidence="14">
    <location>
        <begin position="44"/>
        <end position="66"/>
    </location>
</feature>
<feature type="transmembrane region" description="Helical" evidence="14">
    <location>
        <begin position="221"/>
        <end position="240"/>
    </location>
</feature>
<feature type="transmembrane region" description="Helical" evidence="14">
    <location>
        <begin position="78"/>
        <end position="98"/>
    </location>
</feature>
<reference evidence="15" key="3">
    <citation type="submission" date="2025-09" db="UniProtKB">
        <authorList>
            <consortium name="Ensembl"/>
        </authorList>
    </citation>
    <scope>IDENTIFICATION</scope>
</reference>
<evidence type="ECO:0000313" key="15">
    <source>
        <dbReference type="Ensembl" id="ENSVURP00010003216.1"/>
    </source>
</evidence>
<keyword evidence="11" id="KW-0325">Glycoprotein</keyword>
<reference evidence="15" key="2">
    <citation type="submission" date="2025-08" db="UniProtKB">
        <authorList>
            <consortium name="Ensembl"/>
        </authorList>
    </citation>
    <scope>IDENTIFICATION</scope>
</reference>